<keyword evidence="1" id="KW-0808">Transferase</keyword>
<dbReference type="InterPro" id="IPR036759">
    <property type="entry name" value="TPK_catalytic_sf"/>
</dbReference>
<dbReference type="AlphaFoldDB" id="A0A3D9JVC9"/>
<proteinExistence type="predicted"/>
<dbReference type="GO" id="GO:0009229">
    <property type="term" value="P:thiamine diphosphate biosynthetic process"/>
    <property type="evidence" value="ECO:0007669"/>
    <property type="project" value="InterPro"/>
</dbReference>
<dbReference type="InterPro" id="IPR007371">
    <property type="entry name" value="TPK_catalytic"/>
</dbReference>
<accession>A0A3D9JVC9</accession>
<dbReference type="Pfam" id="PF04265">
    <property type="entry name" value="TPK_B1_binding"/>
    <property type="match status" value="1"/>
</dbReference>
<keyword evidence="2" id="KW-0547">Nucleotide-binding</keyword>
<evidence type="ECO:0000256" key="2">
    <source>
        <dbReference type="ARBA" id="ARBA00022741"/>
    </source>
</evidence>
<dbReference type="Gene3D" id="3.40.50.10240">
    <property type="entry name" value="Thiamin pyrophosphokinase, catalytic domain"/>
    <property type="match status" value="1"/>
</dbReference>
<evidence type="ECO:0000256" key="4">
    <source>
        <dbReference type="ARBA" id="ARBA00022840"/>
    </source>
</evidence>
<keyword evidence="4" id="KW-0067">ATP-binding</keyword>
<dbReference type="NCBIfam" id="TIGR01378">
    <property type="entry name" value="thi_PPkinase"/>
    <property type="match status" value="1"/>
</dbReference>
<dbReference type="RefSeq" id="WP_116061111.1">
    <property type="nucleotide sequence ID" value="NZ_QRDZ01000009.1"/>
</dbReference>
<dbReference type="OrthoDB" id="9804377at2"/>
<dbReference type="EC" id="2.7.6.2" evidence="5"/>
<dbReference type="SUPFAM" id="SSF63999">
    <property type="entry name" value="Thiamin pyrophosphokinase, catalytic domain"/>
    <property type="match status" value="1"/>
</dbReference>
<dbReference type="EMBL" id="QRDZ01000009">
    <property type="protein sequence ID" value="RED77497.1"/>
    <property type="molecule type" value="Genomic_DNA"/>
</dbReference>
<dbReference type="PANTHER" id="PTHR41299">
    <property type="entry name" value="THIAMINE PYROPHOSPHOKINASE"/>
    <property type="match status" value="1"/>
</dbReference>
<evidence type="ECO:0000256" key="5">
    <source>
        <dbReference type="NCBIfam" id="TIGR01378"/>
    </source>
</evidence>
<dbReference type="InterPro" id="IPR007373">
    <property type="entry name" value="Thiamin_PyroPKinase_B1-bd"/>
</dbReference>
<dbReference type="Proteomes" id="UP000256977">
    <property type="component" value="Unassembled WGS sequence"/>
</dbReference>
<evidence type="ECO:0000313" key="8">
    <source>
        <dbReference type="Proteomes" id="UP000256977"/>
    </source>
</evidence>
<organism evidence="7 8">
    <name type="scientific">Cohnella phaseoli</name>
    <dbReference type="NCBI Taxonomy" id="456490"/>
    <lineage>
        <taxon>Bacteria</taxon>
        <taxon>Bacillati</taxon>
        <taxon>Bacillota</taxon>
        <taxon>Bacilli</taxon>
        <taxon>Bacillales</taxon>
        <taxon>Paenibacillaceae</taxon>
        <taxon>Cohnella</taxon>
    </lineage>
</organism>
<evidence type="ECO:0000256" key="1">
    <source>
        <dbReference type="ARBA" id="ARBA00022679"/>
    </source>
</evidence>
<feature type="domain" description="Thiamin pyrophosphokinase thiamin-binding" evidence="6">
    <location>
        <begin position="153"/>
        <end position="211"/>
    </location>
</feature>
<dbReference type="InterPro" id="IPR006282">
    <property type="entry name" value="Thi_PPkinase"/>
</dbReference>
<dbReference type="InterPro" id="IPR053149">
    <property type="entry name" value="TPK"/>
</dbReference>
<dbReference type="GO" id="GO:0016301">
    <property type="term" value="F:kinase activity"/>
    <property type="evidence" value="ECO:0007669"/>
    <property type="project" value="UniProtKB-KW"/>
</dbReference>
<dbReference type="SUPFAM" id="SSF63862">
    <property type="entry name" value="Thiamin pyrophosphokinase, substrate-binding domain"/>
    <property type="match status" value="1"/>
</dbReference>
<keyword evidence="8" id="KW-1185">Reference proteome</keyword>
<dbReference type="CDD" id="cd07995">
    <property type="entry name" value="TPK"/>
    <property type="match status" value="1"/>
</dbReference>
<dbReference type="SMART" id="SM00983">
    <property type="entry name" value="TPK_B1_binding"/>
    <property type="match status" value="1"/>
</dbReference>
<sequence length="217" mass="23539">MSRSYSERAIIFAGGSLGPWAADLPVPGDYLIGADRGAEFLVRHGLKPDLALGDFDSVSEDEMRRISAAAKEVLACDAYDKDWTDTELALREALDRGFKQIVAAGALGTRFDHGLGNVHLLRQAHERGASMTLVDEHNEIRLCANRLQLEADGKYPYVSLLPLSLEATGVTLTGFRYPLLNATLKLGWSLGISNVLEADTGTIELSGGLLLVIRSRD</sequence>
<gene>
    <name evidence="7" type="ORF">DFP98_109108</name>
</gene>
<dbReference type="GO" id="GO:0005524">
    <property type="term" value="F:ATP binding"/>
    <property type="evidence" value="ECO:0007669"/>
    <property type="project" value="UniProtKB-KW"/>
</dbReference>
<dbReference type="Pfam" id="PF04263">
    <property type="entry name" value="TPK_catalytic"/>
    <property type="match status" value="1"/>
</dbReference>
<keyword evidence="3 7" id="KW-0418">Kinase</keyword>
<dbReference type="GO" id="GO:0006772">
    <property type="term" value="P:thiamine metabolic process"/>
    <property type="evidence" value="ECO:0007669"/>
    <property type="project" value="UniProtKB-UniRule"/>
</dbReference>
<dbReference type="GO" id="GO:0004788">
    <property type="term" value="F:thiamine diphosphokinase activity"/>
    <property type="evidence" value="ECO:0007669"/>
    <property type="project" value="UniProtKB-UniRule"/>
</dbReference>
<evidence type="ECO:0000256" key="3">
    <source>
        <dbReference type="ARBA" id="ARBA00022777"/>
    </source>
</evidence>
<comment type="caution">
    <text evidence="7">The sequence shown here is derived from an EMBL/GenBank/DDBJ whole genome shotgun (WGS) entry which is preliminary data.</text>
</comment>
<name>A0A3D9JVC9_9BACL</name>
<evidence type="ECO:0000259" key="6">
    <source>
        <dbReference type="SMART" id="SM00983"/>
    </source>
</evidence>
<dbReference type="GO" id="GO:0030975">
    <property type="term" value="F:thiamine binding"/>
    <property type="evidence" value="ECO:0007669"/>
    <property type="project" value="InterPro"/>
</dbReference>
<protein>
    <recommendedName>
        <fullName evidence="5">Thiamine diphosphokinase</fullName>
        <ecNumber evidence="5">2.7.6.2</ecNumber>
    </recommendedName>
</protein>
<reference evidence="7 8" key="1">
    <citation type="submission" date="2018-07" db="EMBL/GenBank/DDBJ databases">
        <title>Genomic Encyclopedia of Type Strains, Phase III (KMG-III): the genomes of soil and plant-associated and newly described type strains.</title>
        <authorList>
            <person name="Whitman W."/>
        </authorList>
    </citation>
    <scope>NUCLEOTIDE SEQUENCE [LARGE SCALE GENOMIC DNA]</scope>
    <source>
        <strain evidence="7 8">CECT 7287</strain>
    </source>
</reference>
<evidence type="ECO:0000313" key="7">
    <source>
        <dbReference type="EMBL" id="RED77497.1"/>
    </source>
</evidence>
<dbReference type="InterPro" id="IPR036371">
    <property type="entry name" value="TPK_B1-bd_sf"/>
</dbReference>
<dbReference type="PANTHER" id="PTHR41299:SF1">
    <property type="entry name" value="THIAMINE PYROPHOSPHOKINASE"/>
    <property type="match status" value="1"/>
</dbReference>